<reference evidence="2 3" key="1">
    <citation type="journal article" date="2023" name="Nat. Commun.">
        <title>Origin of minicircular mitochondrial genomes in red algae.</title>
        <authorList>
            <person name="Lee Y."/>
            <person name="Cho C.H."/>
            <person name="Lee Y.M."/>
            <person name="Park S.I."/>
            <person name="Yang J.H."/>
            <person name="West J.A."/>
            <person name="Bhattacharya D."/>
            <person name="Yoon H.S."/>
        </authorList>
    </citation>
    <scope>NUCLEOTIDE SEQUENCE [LARGE SCALE GENOMIC DNA]</scope>
    <source>
        <strain evidence="2 3">CCMP1338</strain>
        <tissue evidence="2">Whole cell</tissue>
    </source>
</reference>
<evidence type="ECO:0000313" key="3">
    <source>
        <dbReference type="Proteomes" id="UP001157974"/>
    </source>
</evidence>
<evidence type="ECO:0000313" key="2">
    <source>
        <dbReference type="EMBL" id="KAJ8903927.1"/>
    </source>
</evidence>
<protein>
    <submittedName>
        <fullName evidence="2">Uncharacterized protein</fullName>
    </submittedName>
</protein>
<feature type="region of interest" description="Disordered" evidence="1">
    <location>
        <begin position="194"/>
        <end position="233"/>
    </location>
</feature>
<organism evidence="2 3">
    <name type="scientific">Rhodosorus marinus</name>
    <dbReference type="NCBI Taxonomy" id="101924"/>
    <lineage>
        <taxon>Eukaryota</taxon>
        <taxon>Rhodophyta</taxon>
        <taxon>Stylonematophyceae</taxon>
        <taxon>Stylonematales</taxon>
        <taxon>Stylonemataceae</taxon>
        <taxon>Rhodosorus</taxon>
    </lineage>
</organism>
<comment type="caution">
    <text evidence="2">The sequence shown here is derived from an EMBL/GenBank/DDBJ whole genome shotgun (WGS) entry which is preliminary data.</text>
</comment>
<gene>
    <name evidence="2" type="ORF">NDN08_000458</name>
</gene>
<keyword evidence="3" id="KW-1185">Reference proteome</keyword>
<dbReference type="EMBL" id="JAMWBK010000006">
    <property type="protein sequence ID" value="KAJ8903927.1"/>
    <property type="molecule type" value="Genomic_DNA"/>
</dbReference>
<dbReference type="AlphaFoldDB" id="A0AAV8US20"/>
<feature type="compositionally biased region" description="Basic and acidic residues" evidence="1">
    <location>
        <begin position="224"/>
        <end position="233"/>
    </location>
</feature>
<sequence>MEKNVDGIVRTRSAAFVCKFSREPTRLGQRELRTVSKIKVRARIDCQSAVTVGFCKTSNIIYLYLRIEVIFQNGQLRELDDRSLEESRHHRPKKGLLRRVFGAIPTNLVKGWYVIKANLRHSGHHMPLGFNAMELQYGLPRESASPSISSRKGGPRIRFHWRADKEALLAYATQFGKEVLVNITNLEETFRNRTTADALEGNDTSEESEQGTELKRRKSPLMEVGRKGKKPEV</sequence>
<name>A0AAV8US20_9RHOD</name>
<accession>A0AAV8US20</accession>
<evidence type="ECO:0000256" key="1">
    <source>
        <dbReference type="SAM" id="MobiDB-lite"/>
    </source>
</evidence>
<dbReference type="Proteomes" id="UP001157974">
    <property type="component" value="Unassembled WGS sequence"/>
</dbReference>
<proteinExistence type="predicted"/>